<organism evidence="3 4">
    <name type="scientific">Hymenobacter aranciens</name>
    <dbReference type="NCBI Taxonomy" id="3063996"/>
    <lineage>
        <taxon>Bacteria</taxon>
        <taxon>Pseudomonadati</taxon>
        <taxon>Bacteroidota</taxon>
        <taxon>Cytophagia</taxon>
        <taxon>Cytophagales</taxon>
        <taxon>Hymenobacteraceae</taxon>
        <taxon>Hymenobacter</taxon>
    </lineage>
</organism>
<evidence type="ECO:0000256" key="2">
    <source>
        <dbReference type="SAM" id="MobiDB-lite"/>
    </source>
</evidence>
<comment type="caution">
    <text evidence="3">The sequence shown here is derived from an EMBL/GenBank/DDBJ whole genome shotgun (WGS) entry which is preliminary data.</text>
</comment>
<evidence type="ECO:0000313" key="4">
    <source>
        <dbReference type="Proteomes" id="UP001176429"/>
    </source>
</evidence>
<keyword evidence="4" id="KW-1185">Reference proteome</keyword>
<feature type="region of interest" description="Disordered" evidence="2">
    <location>
        <begin position="546"/>
        <end position="565"/>
    </location>
</feature>
<evidence type="ECO:0000313" key="3">
    <source>
        <dbReference type="EMBL" id="MDO7873230.1"/>
    </source>
</evidence>
<evidence type="ECO:0000256" key="1">
    <source>
        <dbReference type="SAM" id="Coils"/>
    </source>
</evidence>
<dbReference type="Proteomes" id="UP001176429">
    <property type="component" value="Unassembled WGS sequence"/>
</dbReference>
<keyword evidence="1" id="KW-0175">Coiled coil</keyword>
<accession>A0ABT9B4T7</accession>
<feature type="coiled-coil region" evidence="1">
    <location>
        <begin position="164"/>
        <end position="191"/>
    </location>
</feature>
<name>A0ABT9B4T7_9BACT</name>
<reference evidence="3" key="1">
    <citation type="submission" date="2023-07" db="EMBL/GenBank/DDBJ databases">
        <authorList>
            <person name="Kim M.K."/>
        </authorList>
    </citation>
    <scope>NUCLEOTIDE SEQUENCE</scope>
    <source>
        <strain evidence="3">ASUV-10-1</strain>
    </source>
</reference>
<protein>
    <submittedName>
        <fullName evidence="3">Uncharacterized protein</fullName>
    </submittedName>
</protein>
<sequence length="565" mass="62846">MIPLAVFLKPMKHLYIFFFFLGLTLSSYGQAPTVANVRKQLLDSLRKEAARKADAQADEAHIGTIALISGPRYTVYTNVANNKVVKDTLFSLEEMKFHLENGQLLRVYAIGNLLKDSLYKQSTPDPAVVKQARENSRAARQARAEADVAALAAANAQTKLQSGAKLTKAQIAALTQERNNLLEEVRAKIALAVGAEKKVSALAKEDTVISNLPANAPDGPRVSTRHAYITIRPIRFTNGKVAIDLNKAPQDGIDVLVPDERPSSKNRSYGLSFSDLVSVEHASGRRFVTNNESWILTPTKAPSHRLTASASLSGLLDVALYTDLLAALNNEDNSLVTTEISSLLPLNQQPLFPNSNFRLFTAARPFVTLARLDSRFDTLRLQRDSIIDRPNLLQRSYLRFGLNANLLTFDNRRHVSYHLNASWTRTISRVAGNMGLDTAQERNTYQNLYGLEFLMTVRRQRNFGADLYFTAYLHNVQSRRYIENNGAEWALRPGALFYYHPFGSPNNKLFFRVSNFIFPKGRQRDFVQLQVGYSIGLGSLFQPQNNSDDTGASGAGATTHLLSPQ</sequence>
<dbReference type="EMBL" id="JAUQSY010000001">
    <property type="protein sequence ID" value="MDO7873230.1"/>
    <property type="molecule type" value="Genomic_DNA"/>
</dbReference>
<dbReference type="RefSeq" id="WP_305004543.1">
    <property type="nucleotide sequence ID" value="NZ_JAUQSY010000001.1"/>
</dbReference>
<proteinExistence type="predicted"/>
<gene>
    <name evidence="3" type="ORF">Q5H93_00690</name>
</gene>